<feature type="transmembrane region" description="Helical" evidence="2">
    <location>
        <begin position="62"/>
        <end position="87"/>
    </location>
</feature>
<dbReference type="HOGENOM" id="CLU_1435943_0_0_1"/>
<evidence type="ECO:0000256" key="1">
    <source>
        <dbReference type="SAM" id="MobiDB-lite"/>
    </source>
</evidence>
<dbReference type="KEGG" id="lgi:LOTGIDRAFT_231960"/>
<dbReference type="Proteomes" id="UP000030746">
    <property type="component" value="Unassembled WGS sequence"/>
</dbReference>
<organism evidence="4 5">
    <name type="scientific">Lottia gigantea</name>
    <name type="common">Giant owl limpet</name>
    <dbReference type="NCBI Taxonomy" id="225164"/>
    <lineage>
        <taxon>Eukaryota</taxon>
        <taxon>Metazoa</taxon>
        <taxon>Spiralia</taxon>
        <taxon>Lophotrochozoa</taxon>
        <taxon>Mollusca</taxon>
        <taxon>Gastropoda</taxon>
        <taxon>Patellogastropoda</taxon>
        <taxon>Lottioidea</taxon>
        <taxon>Lottiidae</taxon>
        <taxon>Lottia</taxon>
    </lineage>
</organism>
<keyword evidence="2" id="KW-0472">Membrane</keyword>
<feature type="signal peptide" evidence="3">
    <location>
        <begin position="1"/>
        <end position="22"/>
    </location>
</feature>
<reference evidence="4 5" key="1">
    <citation type="journal article" date="2013" name="Nature">
        <title>Insights into bilaterian evolution from three spiralian genomes.</title>
        <authorList>
            <person name="Simakov O."/>
            <person name="Marletaz F."/>
            <person name="Cho S.J."/>
            <person name="Edsinger-Gonzales E."/>
            <person name="Havlak P."/>
            <person name="Hellsten U."/>
            <person name="Kuo D.H."/>
            <person name="Larsson T."/>
            <person name="Lv J."/>
            <person name="Arendt D."/>
            <person name="Savage R."/>
            <person name="Osoegawa K."/>
            <person name="de Jong P."/>
            <person name="Grimwood J."/>
            <person name="Chapman J.A."/>
            <person name="Shapiro H."/>
            <person name="Aerts A."/>
            <person name="Otillar R.P."/>
            <person name="Terry A.Y."/>
            <person name="Boore J.L."/>
            <person name="Grigoriev I.V."/>
            <person name="Lindberg D.R."/>
            <person name="Seaver E.C."/>
            <person name="Weisblat D.A."/>
            <person name="Putnam N.H."/>
            <person name="Rokhsar D.S."/>
        </authorList>
    </citation>
    <scope>NUCLEOTIDE SEQUENCE [LARGE SCALE GENOMIC DNA]</scope>
</reference>
<keyword evidence="5" id="KW-1185">Reference proteome</keyword>
<evidence type="ECO:0008006" key="6">
    <source>
        <dbReference type="Google" id="ProtNLM"/>
    </source>
</evidence>
<evidence type="ECO:0000256" key="2">
    <source>
        <dbReference type="SAM" id="Phobius"/>
    </source>
</evidence>
<name>V4AFV7_LOTGI</name>
<proteinExistence type="predicted"/>
<dbReference type="OMA" id="ISCCIAV"/>
<evidence type="ECO:0000313" key="4">
    <source>
        <dbReference type="EMBL" id="ESO95787.1"/>
    </source>
</evidence>
<evidence type="ECO:0000256" key="3">
    <source>
        <dbReference type="SAM" id="SignalP"/>
    </source>
</evidence>
<feature type="region of interest" description="Disordered" evidence="1">
    <location>
        <begin position="131"/>
        <end position="189"/>
    </location>
</feature>
<feature type="compositionally biased region" description="Basic and acidic residues" evidence="1">
    <location>
        <begin position="165"/>
        <end position="174"/>
    </location>
</feature>
<sequence length="189" mass="20085">MSSLIIGLYFLLGAFDFLGVSAEKCPYYAGNLNIGYKTCIFGCCSTFTSSPCCSIFSNSANIYYVVGGSVGGFLFLTCIIACCCAICNKPTTRVRTTAQPQQNIALVTSAAQQSGPSYGYPYNGPPPNAGYPYGGYPGGGYNPQPPPPTYPLPGQVGDAPPKYQSQDDTRRLSKSETGQHPPPNMPQEK</sequence>
<feature type="compositionally biased region" description="Pro residues" evidence="1">
    <location>
        <begin position="180"/>
        <end position="189"/>
    </location>
</feature>
<feature type="compositionally biased region" description="Gly residues" evidence="1">
    <location>
        <begin position="132"/>
        <end position="141"/>
    </location>
</feature>
<dbReference type="GeneID" id="20248774"/>
<feature type="chain" id="PRO_5004716618" description="Cysteine and tyrosine-rich protein 1" evidence="3">
    <location>
        <begin position="23"/>
        <end position="189"/>
    </location>
</feature>
<protein>
    <recommendedName>
        <fullName evidence="6">Cysteine and tyrosine-rich protein 1</fullName>
    </recommendedName>
</protein>
<keyword evidence="2" id="KW-0812">Transmembrane</keyword>
<dbReference type="EMBL" id="KB201611">
    <property type="protein sequence ID" value="ESO95787.1"/>
    <property type="molecule type" value="Genomic_DNA"/>
</dbReference>
<accession>V4AFV7</accession>
<dbReference type="CTD" id="20248774"/>
<dbReference type="AlphaFoldDB" id="V4AFV7"/>
<gene>
    <name evidence="4" type="ORF">LOTGIDRAFT_231960</name>
</gene>
<evidence type="ECO:0000313" key="5">
    <source>
        <dbReference type="Proteomes" id="UP000030746"/>
    </source>
</evidence>
<dbReference type="RefSeq" id="XP_009053630.1">
    <property type="nucleotide sequence ID" value="XM_009055382.1"/>
</dbReference>
<keyword evidence="3" id="KW-0732">Signal</keyword>
<keyword evidence="2" id="KW-1133">Transmembrane helix</keyword>